<evidence type="ECO:0000259" key="4">
    <source>
        <dbReference type="Pfam" id="PF13472"/>
    </source>
</evidence>
<dbReference type="AlphaFoldDB" id="A0A5B9EAD2"/>
<accession>A0A5B9EAD2</accession>
<dbReference type="GO" id="GO:0016788">
    <property type="term" value="F:hydrolase activity, acting on ester bonds"/>
    <property type="evidence" value="ECO:0007669"/>
    <property type="project" value="UniProtKB-ARBA"/>
</dbReference>
<name>A0A5B9EAD2_9BACT</name>
<dbReference type="PANTHER" id="PTHR43695">
    <property type="entry name" value="PUTATIVE (AFU_ORTHOLOGUE AFUA_2G17250)-RELATED"/>
    <property type="match status" value="1"/>
</dbReference>
<feature type="domain" description="SGNH hydrolase-type esterase" evidence="4">
    <location>
        <begin position="59"/>
        <end position="264"/>
    </location>
</feature>
<dbReference type="Gene3D" id="3.40.50.1110">
    <property type="entry name" value="SGNH hydrolase"/>
    <property type="match status" value="1"/>
</dbReference>
<comment type="similarity">
    <text evidence="1">Belongs to the 'GDSL' lipolytic enzyme family.</text>
</comment>
<dbReference type="InterPro" id="IPR013830">
    <property type="entry name" value="SGNH_hydro"/>
</dbReference>
<evidence type="ECO:0000313" key="5">
    <source>
        <dbReference type="EMBL" id="QEE27610.1"/>
    </source>
</evidence>
<evidence type="ECO:0000256" key="2">
    <source>
        <dbReference type="ARBA" id="ARBA00022801"/>
    </source>
</evidence>
<dbReference type="Proteomes" id="UP000321820">
    <property type="component" value="Chromosome"/>
</dbReference>
<reference evidence="5 6" key="1">
    <citation type="submission" date="2019-08" db="EMBL/GenBank/DDBJ databases">
        <title>Complete genome sequence of Terriglobus albidus strain ORNL.</title>
        <authorList>
            <person name="Podar M."/>
        </authorList>
    </citation>
    <scope>NUCLEOTIDE SEQUENCE [LARGE SCALE GENOMIC DNA]</scope>
    <source>
        <strain evidence="5 6">ORNL</strain>
    </source>
</reference>
<feature type="signal peptide" evidence="3">
    <location>
        <begin position="1"/>
        <end position="20"/>
    </location>
</feature>
<evidence type="ECO:0000256" key="1">
    <source>
        <dbReference type="ARBA" id="ARBA00008668"/>
    </source>
</evidence>
<dbReference type="OrthoDB" id="191551at2"/>
<evidence type="ECO:0000313" key="6">
    <source>
        <dbReference type="Proteomes" id="UP000321820"/>
    </source>
</evidence>
<dbReference type="RefSeq" id="WP_147646801.1">
    <property type="nucleotide sequence ID" value="NZ_CP042806.1"/>
</dbReference>
<evidence type="ECO:0000256" key="3">
    <source>
        <dbReference type="SAM" id="SignalP"/>
    </source>
</evidence>
<organism evidence="5 6">
    <name type="scientific">Terriglobus albidus</name>
    <dbReference type="NCBI Taxonomy" id="1592106"/>
    <lineage>
        <taxon>Bacteria</taxon>
        <taxon>Pseudomonadati</taxon>
        <taxon>Acidobacteriota</taxon>
        <taxon>Terriglobia</taxon>
        <taxon>Terriglobales</taxon>
        <taxon>Acidobacteriaceae</taxon>
        <taxon>Terriglobus</taxon>
    </lineage>
</organism>
<keyword evidence="3" id="KW-0732">Signal</keyword>
<dbReference type="PANTHER" id="PTHR43695:SF1">
    <property type="entry name" value="RHAMNOGALACTURONAN ACETYLESTERASE"/>
    <property type="match status" value="1"/>
</dbReference>
<dbReference type="Pfam" id="PF13472">
    <property type="entry name" value="Lipase_GDSL_2"/>
    <property type="match status" value="1"/>
</dbReference>
<dbReference type="EMBL" id="CP042806">
    <property type="protein sequence ID" value="QEE27610.1"/>
    <property type="molecule type" value="Genomic_DNA"/>
</dbReference>
<dbReference type="SUPFAM" id="SSF52266">
    <property type="entry name" value="SGNH hydrolase"/>
    <property type="match status" value="1"/>
</dbReference>
<sequence>MRNLLRLGLCCALLAFSLRAQTPDSNPNGNQWTDPALDNAKAEAAFKPIAHPGLPTLWLIGDSTVRNGDGQGKGGQWGWGDELDPFFQIDKMNVVNRALGGRSSRTYYSDHWSRILAQVQKDDVVLMQFGHNDSGPLDDKARARGTLKGTGDETQEIDNPITRKREVVHSYGWYLRQFVRETKAKGAIPVICSPIPRKTWDEITGKIHRDQYGTWAHEVADQEHVGFLDLNEAIARAYDAMPHEAVEKLFADPHTHTSLEGAQLNARLVISTLRALNPNPVRTWLSKEGDSIPAYHP</sequence>
<feature type="chain" id="PRO_5023133162" evidence="3">
    <location>
        <begin position="21"/>
        <end position="297"/>
    </location>
</feature>
<dbReference type="KEGG" id="talb:FTW19_06105"/>
<dbReference type="InterPro" id="IPR036514">
    <property type="entry name" value="SGNH_hydro_sf"/>
</dbReference>
<keyword evidence="2" id="KW-0378">Hydrolase</keyword>
<keyword evidence="6" id="KW-1185">Reference proteome</keyword>
<dbReference type="InterPro" id="IPR037459">
    <property type="entry name" value="RhgT-like"/>
</dbReference>
<gene>
    <name evidence="5" type="ORF">FTW19_06105</name>
</gene>
<proteinExistence type="inferred from homology"/>
<protein>
    <submittedName>
        <fullName evidence="5">Lysophospholipase</fullName>
    </submittedName>
</protein>